<evidence type="ECO:0000256" key="4">
    <source>
        <dbReference type="PROSITE-ProRule" id="PRU00409"/>
    </source>
</evidence>
<dbReference type="InterPro" id="IPR003806">
    <property type="entry name" value="ATP-grasp_PylC-type"/>
</dbReference>
<dbReference type="Proteomes" id="UP001163255">
    <property type="component" value="Chromosome"/>
</dbReference>
<dbReference type="InterPro" id="IPR048764">
    <property type="entry name" value="PylC_N"/>
</dbReference>
<protein>
    <submittedName>
        <fullName evidence="6">ATP-grasp domain-containing protein</fullName>
    </submittedName>
</protein>
<keyword evidence="7" id="KW-1185">Reference proteome</keyword>
<keyword evidence="1" id="KW-0436">Ligase</keyword>
<dbReference type="Gene3D" id="3.30.470.20">
    <property type="entry name" value="ATP-grasp fold, B domain"/>
    <property type="match status" value="1"/>
</dbReference>
<evidence type="ECO:0000313" key="7">
    <source>
        <dbReference type="Proteomes" id="UP001163255"/>
    </source>
</evidence>
<proteinExistence type="predicted"/>
<accession>A0ABY6GUG7</accession>
<feature type="domain" description="ATP-grasp" evidence="5">
    <location>
        <begin position="122"/>
        <end position="295"/>
    </location>
</feature>
<gene>
    <name evidence="6" type="ORF">NX720_00340</name>
</gene>
<dbReference type="SUPFAM" id="SSF56059">
    <property type="entry name" value="Glutathione synthetase ATP-binding domain-like"/>
    <property type="match status" value="1"/>
</dbReference>
<dbReference type="PANTHER" id="PTHR43585:SF2">
    <property type="entry name" value="ATP-GRASP ENZYME FSQD"/>
    <property type="match status" value="1"/>
</dbReference>
<dbReference type="EMBL" id="CP103300">
    <property type="protein sequence ID" value="UYM16418.1"/>
    <property type="molecule type" value="Genomic_DNA"/>
</dbReference>
<dbReference type="PANTHER" id="PTHR43585">
    <property type="entry name" value="FUMIPYRROLE BIOSYNTHESIS PROTEIN C"/>
    <property type="match status" value="1"/>
</dbReference>
<evidence type="ECO:0000313" key="6">
    <source>
        <dbReference type="EMBL" id="UYM16418.1"/>
    </source>
</evidence>
<dbReference type="InterPro" id="IPR052032">
    <property type="entry name" value="ATP-dep_AA_Ligase"/>
</dbReference>
<dbReference type="Pfam" id="PF21360">
    <property type="entry name" value="PylC-like_N"/>
    <property type="match status" value="1"/>
</dbReference>
<keyword evidence="2 4" id="KW-0547">Nucleotide-binding</keyword>
<dbReference type="Pfam" id="PF02655">
    <property type="entry name" value="ATP-grasp_3"/>
    <property type="match status" value="1"/>
</dbReference>
<reference evidence="6" key="1">
    <citation type="submission" date="2022-10" db="EMBL/GenBank/DDBJ databases">
        <title>Completed Genome Sequence of two octocoral isolated bacterium, Endozoicomonas euniceicola EF212T and Endozoicomonas gorgoniicola PS125T.</title>
        <authorList>
            <person name="Chiou Y.-J."/>
            <person name="Chen Y.-H."/>
        </authorList>
    </citation>
    <scope>NUCLEOTIDE SEQUENCE</scope>
    <source>
        <strain evidence="6">EF212</strain>
    </source>
</reference>
<evidence type="ECO:0000259" key="5">
    <source>
        <dbReference type="PROSITE" id="PS50975"/>
    </source>
</evidence>
<evidence type="ECO:0000256" key="3">
    <source>
        <dbReference type="ARBA" id="ARBA00022840"/>
    </source>
</evidence>
<name>A0ABY6GUG7_9GAMM</name>
<dbReference type="Gene3D" id="3.40.50.20">
    <property type="match status" value="1"/>
</dbReference>
<dbReference type="InterPro" id="IPR011761">
    <property type="entry name" value="ATP-grasp"/>
</dbReference>
<evidence type="ECO:0000256" key="2">
    <source>
        <dbReference type="ARBA" id="ARBA00022741"/>
    </source>
</evidence>
<keyword evidence="3 4" id="KW-0067">ATP-binding</keyword>
<dbReference type="PROSITE" id="PS50975">
    <property type="entry name" value="ATP_GRASP"/>
    <property type="match status" value="1"/>
</dbReference>
<organism evidence="6 7">
    <name type="scientific">Endozoicomonas euniceicola</name>
    <dbReference type="NCBI Taxonomy" id="1234143"/>
    <lineage>
        <taxon>Bacteria</taxon>
        <taxon>Pseudomonadati</taxon>
        <taxon>Pseudomonadota</taxon>
        <taxon>Gammaproteobacteria</taxon>
        <taxon>Oceanospirillales</taxon>
        <taxon>Endozoicomonadaceae</taxon>
        <taxon>Endozoicomonas</taxon>
    </lineage>
</organism>
<evidence type="ECO:0000256" key="1">
    <source>
        <dbReference type="ARBA" id="ARBA00022598"/>
    </source>
</evidence>
<dbReference type="InterPro" id="IPR013815">
    <property type="entry name" value="ATP_grasp_subdomain_1"/>
</dbReference>
<dbReference type="RefSeq" id="WP_262598713.1">
    <property type="nucleotide sequence ID" value="NZ_CP103300.1"/>
</dbReference>
<dbReference type="Gene3D" id="3.30.1490.20">
    <property type="entry name" value="ATP-grasp fold, A domain"/>
    <property type="match status" value="1"/>
</dbReference>
<sequence>MFDLNILFSAAGRRVSLLRHFKKTTSAMGIRGNIYAADSGKSAPAGFIADQYLNVPRASSPDYIPELLSICKKYEIKLLFSLIDTDLELLSKHKEDFEIIGTKVLVCNTETNEICFNKQKTWEFFVNNKIDTPHLYSKDEINQLGEKEFPLLVKPWDGSCSLGVHIVHNHKELEFFSQYVKNAIVQEYLEGDEYTCDAYVDFEGKVRCVVPRKRLETRGGEVSKGLTVNDPEIITAVTDVVSKLPNAVGCITVQCFKQESGRISFIEINPRFGGGHPLSLHAGADFPRWIIQEFCGLKCEASQNSWKHDLAMLRYDDEIITEGVNIQ</sequence>